<dbReference type="Pfam" id="PF05402">
    <property type="entry name" value="PqqD"/>
    <property type="match status" value="1"/>
</dbReference>
<dbReference type="InterPro" id="IPR008792">
    <property type="entry name" value="PQQD"/>
</dbReference>
<dbReference type="AlphaFoldDB" id="A0AAW9K4X0"/>
<evidence type="ECO:0000313" key="1">
    <source>
        <dbReference type="EMBL" id="MDZ5758417.1"/>
    </source>
</evidence>
<protein>
    <submittedName>
        <fullName evidence="1">PqqD family protein</fullName>
    </submittedName>
</protein>
<dbReference type="RefSeq" id="WP_035063726.1">
    <property type="nucleotide sequence ID" value="NZ_BJOJ01000014.1"/>
</dbReference>
<dbReference type="EMBL" id="JAVBVO010000003">
    <property type="protein sequence ID" value="MDZ5758417.1"/>
    <property type="molecule type" value="Genomic_DNA"/>
</dbReference>
<accession>A0AAW9K4X0</accession>
<proteinExistence type="predicted"/>
<comment type="caution">
    <text evidence="1">The sequence shown here is derived from an EMBL/GenBank/DDBJ whole genome shotgun (WGS) entry which is preliminary data.</text>
</comment>
<name>A0AAW9K4X0_CARML</name>
<dbReference type="Proteomes" id="UP001290462">
    <property type="component" value="Unassembled WGS sequence"/>
</dbReference>
<reference evidence="1" key="1">
    <citation type="submission" date="2023-08" db="EMBL/GenBank/DDBJ databases">
        <title>Genomic characterization of piscicolin 126 produced by Carnobacterium maltaromaticum CM22 strain isolated from salmon (Salmo salar).</title>
        <authorList>
            <person name="Gonzalez-Gragera E."/>
            <person name="Garcia-Lopez J.D."/>
            <person name="Teso-Perez C."/>
            <person name="Gimenez-Hernandez I."/>
            <person name="Peralta-Sanchez J.M."/>
            <person name="Valdivia E."/>
            <person name="Montalban-Lopez M."/>
            <person name="Martin-Platero A.M."/>
            <person name="Banos A."/>
            <person name="Martinez-Bueno M."/>
        </authorList>
    </citation>
    <scope>NUCLEOTIDE SEQUENCE</scope>
    <source>
        <strain evidence="1">CM22</strain>
    </source>
</reference>
<organism evidence="1 2">
    <name type="scientific">Carnobacterium maltaromaticum</name>
    <name type="common">Carnobacterium piscicola</name>
    <dbReference type="NCBI Taxonomy" id="2751"/>
    <lineage>
        <taxon>Bacteria</taxon>
        <taxon>Bacillati</taxon>
        <taxon>Bacillota</taxon>
        <taxon>Bacilli</taxon>
        <taxon>Lactobacillales</taxon>
        <taxon>Carnobacteriaceae</taxon>
        <taxon>Carnobacterium</taxon>
    </lineage>
</organism>
<sequence length="105" mass="12718">MDKKLFYIEGKKRLTLLREQNFYICFDPIKLEYFHINVTGAYILYLVSKKCKLDTIVNIFIDEYKIEKNECREIVLSFLDNFPLKNIIYHNLIDNDIYLELPPFK</sequence>
<gene>
    <name evidence="1" type="ORF">RAK27_07045</name>
</gene>
<evidence type="ECO:0000313" key="2">
    <source>
        <dbReference type="Proteomes" id="UP001290462"/>
    </source>
</evidence>